<comment type="caution">
    <text evidence="2">The sequence shown here is derived from an EMBL/GenBank/DDBJ whole genome shotgun (WGS) entry which is preliminary data.</text>
</comment>
<reference evidence="2 3" key="1">
    <citation type="submission" date="2019-02" db="EMBL/GenBank/DDBJ databases">
        <title>Genome sequencing of the rare red list fungi Phlebia centrifuga.</title>
        <authorList>
            <person name="Buettner E."/>
            <person name="Kellner H."/>
        </authorList>
    </citation>
    <scope>NUCLEOTIDE SEQUENCE [LARGE SCALE GENOMIC DNA]</scope>
    <source>
        <strain evidence="2 3">DSM 108282</strain>
    </source>
</reference>
<feature type="domain" description="DUF6589" evidence="1">
    <location>
        <begin position="213"/>
        <end position="357"/>
    </location>
</feature>
<accession>A0A4S4KAY6</accession>
<evidence type="ECO:0000313" key="3">
    <source>
        <dbReference type="Proteomes" id="UP000309038"/>
    </source>
</evidence>
<organism evidence="2 3">
    <name type="scientific">Hermanssonia centrifuga</name>
    <dbReference type="NCBI Taxonomy" id="98765"/>
    <lineage>
        <taxon>Eukaryota</taxon>
        <taxon>Fungi</taxon>
        <taxon>Dikarya</taxon>
        <taxon>Basidiomycota</taxon>
        <taxon>Agaricomycotina</taxon>
        <taxon>Agaricomycetes</taxon>
        <taxon>Polyporales</taxon>
        <taxon>Meruliaceae</taxon>
        <taxon>Hermanssonia</taxon>
    </lineage>
</organism>
<dbReference type="AlphaFoldDB" id="A0A4S4KAY6"/>
<dbReference type="Proteomes" id="UP000309038">
    <property type="component" value="Unassembled WGS sequence"/>
</dbReference>
<dbReference type="Pfam" id="PF20231">
    <property type="entry name" value="DUF6589"/>
    <property type="match status" value="1"/>
</dbReference>
<dbReference type="EMBL" id="SGPJ01000662">
    <property type="protein sequence ID" value="THG93439.1"/>
    <property type="molecule type" value="Genomic_DNA"/>
</dbReference>
<proteinExistence type="predicted"/>
<keyword evidence="3" id="KW-1185">Reference proteome</keyword>
<gene>
    <name evidence="2" type="ORF">EW026_g7797</name>
</gene>
<protein>
    <recommendedName>
        <fullName evidence="1">DUF6589 domain-containing protein</fullName>
    </recommendedName>
</protein>
<evidence type="ECO:0000313" key="2">
    <source>
        <dbReference type="EMBL" id="THG93439.1"/>
    </source>
</evidence>
<dbReference type="InterPro" id="IPR046496">
    <property type="entry name" value="DUF6589"/>
</dbReference>
<name>A0A4S4KAY6_9APHY</name>
<sequence>MTAWAENIIKRKINKEMRALAPLTRSAPEDLTEEMLLDIKLSDMITRTKAAAPTLWSILQSASYTPLQAKRNTYKTPDTSIIMITAMMSYSRSNRRCKLQKVNSIYLKSTGLASKGFDTLNAYGLTMNQKWVYTGLERLSETSRTTLLLEIKTFPYRGSHDNLNIRFVAYEQRLNNSTHFDSGTAATIFVIKDPSVIVPDCAAYQAKWASGAKDPITYPEILDLDYNATTRLDQQSIHIILGFLVNAPAFEFNTYVYKDSEVFSRPPAVLQLATGPEHATQQFVLDTEHEEEASYDGNERCLGLWFKQLKVLTDMQKANMSRKYPIVWIGDQLTTSRIRGLKKFFAWDDNAWDRLEFFY</sequence>
<evidence type="ECO:0000259" key="1">
    <source>
        <dbReference type="Pfam" id="PF20231"/>
    </source>
</evidence>